<dbReference type="PANTHER" id="PTHR13085">
    <property type="entry name" value="MICROSOMAL SIGNAL PEPTIDASE 25 KDA SUBUNIT"/>
    <property type="match status" value="1"/>
</dbReference>
<feature type="transmembrane region" description="Helical" evidence="9">
    <location>
        <begin position="79"/>
        <end position="100"/>
    </location>
</feature>
<gene>
    <name evidence="10" type="ORF">INT47_001977</name>
</gene>
<proteinExistence type="inferred from homology"/>
<feature type="transmembrane region" description="Helical" evidence="9">
    <location>
        <begin position="49"/>
        <end position="67"/>
    </location>
</feature>
<dbReference type="Pfam" id="PF06703">
    <property type="entry name" value="SPC25"/>
    <property type="match status" value="1"/>
</dbReference>
<dbReference type="AlphaFoldDB" id="A0A8H7VAY4"/>
<accession>A0A8H7VAY4</accession>
<keyword evidence="6 9" id="KW-1133">Transmembrane helix</keyword>
<evidence type="ECO:0000256" key="3">
    <source>
        <dbReference type="ARBA" id="ARBA00017057"/>
    </source>
</evidence>
<dbReference type="PANTHER" id="PTHR13085:SF0">
    <property type="entry name" value="SIGNAL PEPTIDASE COMPLEX SUBUNIT 2"/>
    <property type="match status" value="1"/>
</dbReference>
<evidence type="ECO:0000256" key="4">
    <source>
        <dbReference type="ARBA" id="ARBA00022692"/>
    </source>
</evidence>
<protein>
    <recommendedName>
        <fullName evidence="3">Signal peptidase complex subunit 2</fullName>
    </recommendedName>
</protein>
<evidence type="ECO:0000256" key="5">
    <source>
        <dbReference type="ARBA" id="ARBA00022824"/>
    </source>
</evidence>
<evidence type="ECO:0000256" key="9">
    <source>
        <dbReference type="SAM" id="Phobius"/>
    </source>
</evidence>
<dbReference type="Proteomes" id="UP000603453">
    <property type="component" value="Unassembled WGS sequence"/>
</dbReference>
<reference evidence="10" key="1">
    <citation type="submission" date="2020-12" db="EMBL/GenBank/DDBJ databases">
        <title>Metabolic potential, ecology and presence of endohyphal bacteria is reflected in genomic diversity of Mucoromycotina.</title>
        <authorList>
            <person name="Muszewska A."/>
            <person name="Okrasinska A."/>
            <person name="Steczkiewicz K."/>
            <person name="Drgas O."/>
            <person name="Orlowska M."/>
            <person name="Perlinska-Lenart U."/>
            <person name="Aleksandrzak-Piekarczyk T."/>
            <person name="Szatraj K."/>
            <person name="Zielenkiewicz U."/>
            <person name="Pilsyk S."/>
            <person name="Malc E."/>
            <person name="Mieczkowski P."/>
            <person name="Kruszewska J.S."/>
            <person name="Biernat P."/>
            <person name="Pawlowska J."/>
        </authorList>
    </citation>
    <scope>NUCLEOTIDE SEQUENCE</scope>
    <source>
        <strain evidence="10">WA0000017839</strain>
    </source>
</reference>
<dbReference type="InterPro" id="IPR009582">
    <property type="entry name" value="Spc2/SPCS2"/>
</dbReference>
<keyword evidence="4 9" id="KW-0812">Transmembrane</keyword>
<dbReference type="GO" id="GO:0005787">
    <property type="term" value="C:signal peptidase complex"/>
    <property type="evidence" value="ECO:0007669"/>
    <property type="project" value="InterPro"/>
</dbReference>
<comment type="caution">
    <text evidence="10">The sequence shown here is derived from an EMBL/GenBank/DDBJ whole genome shotgun (WGS) entry which is preliminary data.</text>
</comment>
<keyword evidence="5" id="KW-0256">Endoplasmic reticulum</keyword>
<keyword evidence="7 9" id="KW-0472">Membrane</keyword>
<dbReference type="OrthoDB" id="29558at2759"/>
<evidence type="ECO:0000256" key="1">
    <source>
        <dbReference type="ARBA" id="ARBA00004477"/>
    </source>
</evidence>
<evidence type="ECO:0000256" key="7">
    <source>
        <dbReference type="ARBA" id="ARBA00023136"/>
    </source>
</evidence>
<evidence type="ECO:0000313" key="10">
    <source>
        <dbReference type="EMBL" id="KAG2209828.1"/>
    </source>
</evidence>
<comment type="subcellular location">
    <subcellularLocation>
        <location evidence="1">Endoplasmic reticulum membrane</location>
        <topology evidence="1">Multi-pass membrane protein</topology>
    </subcellularLocation>
</comment>
<evidence type="ECO:0000313" key="11">
    <source>
        <dbReference type="Proteomes" id="UP000603453"/>
    </source>
</evidence>
<evidence type="ECO:0000256" key="2">
    <source>
        <dbReference type="ARBA" id="ARBA00007324"/>
    </source>
</evidence>
<evidence type="ECO:0000256" key="8">
    <source>
        <dbReference type="ARBA" id="ARBA00045608"/>
    </source>
</evidence>
<evidence type="ECO:0000256" key="6">
    <source>
        <dbReference type="ARBA" id="ARBA00022989"/>
    </source>
</evidence>
<dbReference type="GO" id="GO:0045047">
    <property type="term" value="P:protein targeting to ER"/>
    <property type="evidence" value="ECO:0007669"/>
    <property type="project" value="TreeGrafter"/>
</dbReference>
<organism evidence="10 11">
    <name type="scientific">Mucor saturninus</name>
    <dbReference type="NCBI Taxonomy" id="64648"/>
    <lineage>
        <taxon>Eukaryota</taxon>
        <taxon>Fungi</taxon>
        <taxon>Fungi incertae sedis</taxon>
        <taxon>Mucoromycota</taxon>
        <taxon>Mucoromycotina</taxon>
        <taxon>Mucoromycetes</taxon>
        <taxon>Mucorales</taxon>
        <taxon>Mucorineae</taxon>
        <taxon>Mucoraceae</taxon>
        <taxon>Mucor</taxon>
    </lineage>
</organism>
<keyword evidence="11" id="KW-1185">Reference proteome</keyword>
<name>A0A8H7VAY4_9FUNG</name>
<comment type="function">
    <text evidence="8">Component of the signal peptidase complex (SPC) which catalyzes the cleavage of N-terminal signal sequences from nascent proteins as they are translocated into the lumen of the endoplasmic reticulum. Enhances the enzymatic activity of SPC and facilitates the interactions between different components of the translocation site.</text>
</comment>
<dbReference type="GO" id="GO:0006465">
    <property type="term" value="P:signal peptide processing"/>
    <property type="evidence" value="ECO:0007669"/>
    <property type="project" value="InterPro"/>
</dbReference>
<sequence>MSQTTATTEPVEVTNVYDATQLKNAVDDELARFYSKDLNFVQSHIHTDIKLLLGYVSCFIAGGAFLYEYKTSFNEALQTTTMCVIAYWIIQMVAFTYSYVYEKDEIFAGTQKVDGKVTGSLKISGKLDKFSSVYELKFTYKDKSSGKSVTNHVQPNVAKWFTTKGTLVSEIIDKDLSMYLTTLQNKLHQQ</sequence>
<comment type="similarity">
    <text evidence="2">Belongs to the SPCS2 family.</text>
</comment>
<dbReference type="EMBL" id="JAEPRD010000014">
    <property type="protein sequence ID" value="KAG2209828.1"/>
    <property type="molecule type" value="Genomic_DNA"/>
</dbReference>